<keyword evidence="2" id="KW-1185">Reference proteome</keyword>
<comment type="caution">
    <text evidence="1">The sequence shown here is derived from an EMBL/GenBank/DDBJ whole genome shotgun (WGS) entry which is preliminary data.</text>
</comment>
<dbReference type="EMBL" id="BAAABV010000036">
    <property type="protein sequence ID" value="GAA0324835.1"/>
    <property type="molecule type" value="Genomic_DNA"/>
</dbReference>
<organism evidence="1 2">
    <name type="scientific">Streptomyces polychromogenes</name>
    <dbReference type="NCBI Taxonomy" id="67342"/>
    <lineage>
        <taxon>Bacteria</taxon>
        <taxon>Bacillati</taxon>
        <taxon>Actinomycetota</taxon>
        <taxon>Actinomycetes</taxon>
        <taxon>Kitasatosporales</taxon>
        <taxon>Streptomycetaceae</taxon>
        <taxon>Streptomyces</taxon>
    </lineage>
</organism>
<name>A0ABP3FUP5_9ACTN</name>
<proteinExistence type="predicted"/>
<evidence type="ECO:0000313" key="2">
    <source>
        <dbReference type="Proteomes" id="UP001501867"/>
    </source>
</evidence>
<evidence type="ECO:0000313" key="1">
    <source>
        <dbReference type="EMBL" id="GAA0324835.1"/>
    </source>
</evidence>
<sequence length="71" mass="7678">MLRESLFDRLDEVVGGGAGGLQLNQEGEHLLAKRVLDQWRLLYPLGPEDLAEQLGVGCDASLTTGSLERGL</sequence>
<dbReference type="Proteomes" id="UP001501867">
    <property type="component" value="Unassembled WGS sequence"/>
</dbReference>
<reference evidence="2" key="1">
    <citation type="journal article" date="2019" name="Int. J. Syst. Evol. Microbiol.">
        <title>The Global Catalogue of Microorganisms (GCM) 10K type strain sequencing project: providing services to taxonomists for standard genome sequencing and annotation.</title>
        <authorList>
            <consortium name="The Broad Institute Genomics Platform"/>
            <consortium name="The Broad Institute Genome Sequencing Center for Infectious Disease"/>
            <person name="Wu L."/>
            <person name="Ma J."/>
        </authorList>
    </citation>
    <scope>NUCLEOTIDE SEQUENCE [LARGE SCALE GENOMIC DNA]</scope>
    <source>
        <strain evidence="2">JCM 4505</strain>
    </source>
</reference>
<gene>
    <name evidence="1" type="ORF">GCM10010302_74970</name>
</gene>
<accession>A0ABP3FUP5</accession>
<protein>
    <submittedName>
        <fullName evidence="1">Uncharacterized protein</fullName>
    </submittedName>
</protein>